<gene>
    <name evidence="4" type="ORF">P3H78_32660</name>
</gene>
<dbReference type="PROSITE" id="PS00086">
    <property type="entry name" value="CYTOCHROME_P450"/>
    <property type="match status" value="1"/>
</dbReference>
<evidence type="ECO:0000313" key="5">
    <source>
        <dbReference type="Proteomes" id="UP001221150"/>
    </source>
</evidence>
<keyword evidence="2" id="KW-0560">Oxidoreductase</keyword>
<dbReference type="InterPro" id="IPR017972">
    <property type="entry name" value="Cyt_P450_CS"/>
</dbReference>
<dbReference type="Proteomes" id="UP001221150">
    <property type="component" value="Unassembled WGS sequence"/>
</dbReference>
<proteinExistence type="inferred from homology"/>
<feature type="region of interest" description="Disordered" evidence="3">
    <location>
        <begin position="283"/>
        <end position="304"/>
    </location>
</feature>
<evidence type="ECO:0000256" key="3">
    <source>
        <dbReference type="SAM" id="MobiDB-lite"/>
    </source>
</evidence>
<protein>
    <submittedName>
        <fullName evidence="4">Cytochrome P450</fullName>
    </submittedName>
</protein>
<dbReference type="EMBL" id="JARJBB010000059">
    <property type="protein sequence ID" value="MDF3303276.1"/>
    <property type="molecule type" value="Genomic_DNA"/>
</dbReference>
<evidence type="ECO:0000256" key="1">
    <source>
        <dbReference type="ARBA" id="ARBA00010617"/>
    </source>
</evidence>
<dbReference type="Gene3D" id="1.10.630.10">
    <property type="entry name" value="Cytochrome P450"/>
    <property type="match status" value="1"/>
</dbReference>
<dbReference type="RefSeq" id="WP_276112809.1">
    <property type="nucleotide sequence ID" value="NZ_JARJBB010000059.1"/>
</dbReference>
<dbReference type="PANTHER" id="PTHR46696:SF1">
    <property type="entry name" value="CYTOCHROME P450 YJIB-RELATED"/>
    <property type="match status" value="1"/>
</dbReference>
<evidence type="ECO:0000313" key="4">
    <source>
        <dbReference type="EMBL" id="MDF3303276.1"/>
    </source>
</evidence>
<keyword evidence="2" id="KW-0408">Iron</keyword>
<evidence type="ECO:0000256" key="2">
    <source>
        <dbReference type="RuleBase" id="RU000461"/>
    </source>
</evidence>
<dbReference type="SUPFAM" id="SSF48264">
    <property type="entry name" value="Cytochrome P450"/>
    <property type="match status" value="1"/>
</dbReference>
<organism evidence="4 5">
    <name type="scientific">Streptomyces tropicalis</name>
    <dbReference type="NCBI Taxonomy" id="3034234"/>
    <lineage>
        <taxon>Bacteria</taxon>
        <taxon>Bacillati</taxon>
        <taxon>Actinomycetota</taxon>
        <taxon>Actinomycetes</taxon>
        <taxon>Kitasatosporales</taxon>
        <taxon>Streptomycetaceae</taxon>
        <taxon>Streptomyces</taxon>
    </lineage>
</organism>
<dbReference type="PANTHER" id="PTHR46696">
    <property type="entry name" value="P450, PUTATIVE (EUROFUNG)-RELATED"/>
    <property type="match status" value="1"/>
</dbReference>
<keyword evidence="2" id="KW-0479">Metal-binding</keyword>
<dbReference type="InterPro" id="IPR036396">
    <property type="entry name" value="Cyt_P450_sf"/>
</dbReference>
<comment type="similarity">
    <text evidence="1 2">Belongs to the cytochrome P450 family.</text>
</comment>
<reference evidence="4 5" key="1">
    <citation type="submission" date="2023-03" db="EMBL/GenBank/DDBJ databases">
        <title>Draft genome sequence of Streptomyces sp. K1PA1 isolated from peat swamp forest in Thailand.</title>
        <authorList>
            <person name="Klaysubun C."/>
            <person name="Duangmal K."/>
        </authorList>
    </citation>
    <scope>NUCLEOTIDE SEQUENCE [LARGE SCALE GENOMIC DNA]</scope>
    <source>
        <strain evidence="4 5">K1PA1</strain>
    </source>
</reference>
<feature type="non-terminal residue" evidence="4">
    <location>
        <position position="1"/>
    </location>
</feature>
<accession>A0ABT6AFX9</accession>
<dbReference type="InterPro" id="IPR001128">
    <property type="entry name" value="Cyt_P450"/>
</dbReference>
<dbReference type="Pfam" id="PF00067">
    <property type="entry name" value="p450"/>
    <property type="match status" value="1"/>
</dbReference>
<sequence>AVRAEQLVTQHTASGRFDAVALARHMVCDTVLELMGLPDADREVLAGAPATFDVFGPHNARFEQALPLAARVVQALHEHLVREKVPAQSWMGAIFEAVDAGQIAESDAIPLASAYTAASIDTTVLGLADCLVQLAQHPEQWQILRRDPTRWAVPAFHESLRLEAPIQGFGRLLTQATDIGGVHLDAGEQIWLLYGSAGRDDRRWGDDADTFDIRRPRNHQHLAFGGGPHLCAGIPLAEIQAGAVLRALAARCTHLTLDGEPVRVLNNLLRGYSAAPLAVELTPRPASSGRSARPAEACQQGPVT</sequence>
<keyword evidence="2" id="KW-0503">Monooxygenase</keyword>
<name>A0ABT6AFX9_9ACTN</name>
<keyword evidence="2" id="KW-0349">Heme</keyword>
<keyword evidence="5" id="KW-1185">Reference proteome</keyword>
<comment type="caution">
    <text evidence="4">The sequence shown here is derived from an EMBL/GenBank/DDBJ whole genome shotgun (WGS) entry which is preliminary data.</text>
</comment>